<sequence length="333" mass="34134">MSVRVSVPRVGRRLASSPGMPRRAHPFAGPAAGATLRGLAWALLSCIAFGLSGTLAKGLMATGWSPLTTVSVRVGGAALLMGLPALWFMRHRLGVLRRHAGLIVGYGVIAVASTQLCYFLAVQTLPVAVALLIEYLAPIIIVGWLWARHGQRPGPLTVLGAVLAMTGLALVLGITGAVPVDLVGIGWALGAAVSLAGYFLLAAKPAPDLPPLVLVGVGMGVGTLTLLTIAALRVLPWQWSSAPVPMGPWVVSPLVPLTLLVLVTAVVAYTAGLFAARSLGSRVASFVSLVEVLAAVLFAWLFLAEVPGATQALGGVAILLGAIAVKVAETRSA</sequence>
<keyword evidence="3" id="KW-0472">Membrane</keyword>
<name>K6WSW6_9MICO</name>
<feature type="transmembrane region" description="Helical" evidence="3">
    <location>
        <begin position="283"/>
        <end position="303"/>
    </location>
</feature>
<keyword evidence="6" id="KW-1185">Reference proteome</keyword>
<evidence type="ECO:0000313" key="6">
    <source>
        <dbReference type="Proteomes" id="UP000008366"/>
    </source>
</evidence>
<keyword evidence="3" id="KW-0812">Transmembrane</keyword>
<feature type="domain" description="EamA" evidence="4">
    <location>
        <begin position="37"/>
        <end position="172"/>
    </location>
</feature>
<gene>
    <name evidence="5" type="ORF">KILIM_017_00370</name>
</gene>
<evidence type="ECO:0000256" key="2">
    <source>
        <dbReference type="SAM" id="MobiDB-lite"/>
    </source>
</evidence>
<dbReference type="GO" id="GO:0016020">
    <property type="term" value="C:membrane"/>
    <property type="evidence" value="ECO:0007669"/>
    <property type="project" value="InterPro"/>
</dbReference>
<feature type="transmembrane region" description="Helical" evidence="3">
    <location>
        <begin position="127"/>
        <end position="146"/>
    </location>
</feature>
<feature type="transmembrane region" description="Helical" evidence="3">
    <location>
        <begin position="100"/>
        <end position="121"/>
    </location>
</feature>
<feature type="transmembrane region" description="Helical" evidence="3">
    <location>
        <begin position="70"/>
        <end position="88"/>
    </location>
</feature>
<dbReference type="PANTHER" id="PTHR22911">
    <property type="entry name" value="ACYL-MALONYL CONDENSING ENZYME-RELATED"/>
    <property type="match status" value="1"/>
</dbReference>
<dbReference type="SUPFAM" id="SSF103481">
    <property type="entry name" value="Multidrug resistance efflux transporter EmrE"/>
    <property type="match status" value="2"/>
</dbReference>
<dbReference type="PANTHER" id="PTHR22911:SF79">
    <property type="entry name" value="MOBA-LIKE NTP TRANSFERASE DOMAIN-CONTAINING PROTEIN"/>
    <property type="match status" value="1"/>
</dbReference>
<protein>
    <recommendedName>
        <fullName evidence="4">EamA domain-containing protein</fullName>
    </recommendedName>
</protein>
<feature type="transmembrane region" description="Helical" evidence="3">
    <location>
        <begin position="158"/>
        <end position="178"/>
    </location>
</feature>
<dbReference type="eggNOG" id="COG0697">
    <property type="taxonomic scope" value="Bacteria"/>
</dbReference>
<feature type="transmembrane region" description="Helical" evidence="3">
    <location>
        <begin position="254"/>
        <end position="276"/>
    </location>
</feature>
<comment type="similarity">
    <text evidence="1">Belongs to the EamA transporter family.</text>
</comment>
<keyword evidence="3" id="KW-1133">Transmembrane helix</keyword>
<feature type="transmembrane region" description="Helical" evidence="3">
    <location>
        <begin position="27"/>
        <end position="50"/>
    </location>
</feature>
<dbReference type="Proteomes" id="UP000008366">
    <property type="component" value="Unassembled WGS sequence"/>
</dbReference>
<dbReference type="STRING" id="1184609.KILIM_017_00370"/>
<feature type="region of interest" description="Disordered" evidence="2">
    <location>
        <begin position="1"/>
        <end position="22"/>
    </location>
</feature>
<dbReference type="AlphaFoldDB" id="K6WSW6"/>
<feature type="transmembrane region" description="Helical" evidence="3">
    <location>
        <begin position="184"/>
        <end position="201"/>
    </location>
</feature>
<organism evidence="5 6">
    <name type="scientific">Kineosphaera limosa NBRC 100340</name>
    <dbReference type="NCBI Taxonomy" id="1184609"/>
    <lineage>
        <taxon>Bacteria</taxon>
        <taxon>Bacillati</taxon>
        <taxon>Actinomycetota</taxon>
        <taxon>Actinomycetes</taxon>
        <taxon>Micrococcales</taxon>
        <taxon>Dermatophilaceae</taxon>
        <taxon>Kineosphaera</taxon>
    </lineage>
</organism>
<feature type="transmembrane region" description="Helical" evidence="3">
    <location>
        <begin position="213"/>
        <end position="234"/>
    </location>
</feature>
<dbReference type="Pfam" id="PF00892">
    <property type="entry name" value="EamA"/>
    <property type="match status" value="2"/>
</dbReference>
<accession>K6WSW6</accession>
<feature type="domain" description="EamA" evidence="4">
    <location>
        <begin position="183"/>
        <end position="324"/>
    </location>
</feature>
<evidence type="ECO:0000256" key="3">
    <source>
        <dbReference type="SAM" id="Phobius"/>
    </source>
</evidence>
<comment type="caution">
    <text evidence="5">The sequence shown here is derived from an EMBL/GenBank/DDBJ whole genome shotgun (WGS) entry which is preliminary data.</text>
</comment>
<evidence type="ECO:0000313" key="5">
    <source>
        <dbReference type="EMBL" id="GAB95192.1"/>
    </source>
</evidence>
<dbReference type="EMBL" id="BAHD01000017">
    <property type="protein sequence ID" value="GAB95192.1"/>
    <property type="molecule type" value="Genomic_DNA"/>
</dbReference>
<dbReference type="InterPro" id="IPR037185">
    <property type="entry name" value="EmrE-like"/>
</dbReference>
<evidence type="ECO:0000256" key="1">
    <source>
        <dbReference type="ARBA" id="ARBA00007362"/>
    </source>
</evidence>
<dbReference type="InterPro" id="IPR000620">
    <property type="entry name" value="EamA_dom"/>
</dbReference>
<reference evidence="5 6" key="1">
    <citation type="submission" date="2012-08" db="EMBL/GenBank/DDBJ databases">
        <title>Whole genome shotgun sequence of Kineosphaera limosa NBRC 100340.</title>
        <authorList>
            <person name="Yoshida I."/>
            <person name="Isaki S."/>
            <person name="Hosoyama A."/>
            <person name="Tsuchikane K."/>
            <person name="Katsumata H."/>
            <person name="Ando Y."/>
            <person name="Ohji S."/>
            <person name="Hamada M."/>
            <person name="Tamura T."/>
            <person name="Yamazoe A."/>
            <person name="Yamazaki S."/>
            <person name="Fujita N."/>
        </authorList>
    </citation>
    <scope>NUCLEOTIDE SEQUENCE [LARGE SCALE GENOMIC DNA]</scope>
    <source>
        <strain evidence="5 6">NBRC 100340</strain>
    </source>
</reference>
<proteinExistence type="inferred from homology"/>
<evidence type="ECO:0000259" key="4">
    <source>
        <dbReference type="Pfam" id="PF00892"/>
    </source>
</evidence>
<feature type="transmembrane region" description="Helical" evidence="3">
    <location>
        <begin position="309"/>
        <end position="328"/>
    </location>
</feature>